<dbReference type="InterPro" id="IPR015940">
    <property type="entry name" value="UBA"/>
</dbReference>
<dbReference type="PANTHER" id="PTHR21680">
    <property type="entry name" value="COILED-COIL DOMAIN-CONTAINING PROTEIN 124"/>
    <property type="match status" value="1"/>
</dbReference>
<accession>A0A183UK06</accession>
<sequence length="464" mass="51943">MALYWAQCTQAYARGSEMPKKFTGENSKAVAARSRKEAAKKVEAEKKKQEEEDAYWRDDDKGALRKQQRKEEQERKREEALRRRQENRLAHDEELNSLAGKASSSIKVTQAAIEATKRLEEERRKEEERERLLKEKKVESESDLLEENVNRLEVEGESARSVSEAIKVLSTDSPVVDRHPEKRLKAAYLVCLKFLFTLNASLVGVLNRGLVFLGKLIPADMKLSEVDGLKTGHTVYVMKRPQAAGPSKGPIDMDMLRKCRKAFSKMRNSRLYRLKLLEAIAKEDLLEHLYEKIPLLKHDVQACAVIRDYVLICWLLTDEEEAFVKAHPVVVDALYQILAELSPTASMSNFTEDGASAEHVSGAEGAQANVRPAPIITSQMLQEAMEQVFRTMGTVVSPVETPAAATSAVDGRNAVRFAAENAELVDFGFTDTEQNARVLEETGGDVQQALELLIALRESISGAE</sequence>
<dbReference type="InterPro" id="IPR009060">
    <property type="entry name" value="UBA-like_sf"/>
</dbReference>
<dbReference type="WBParaSite" id="TCNE_0000882601-mRNA-1">
    <property type="protein sequence ID" value="TCNE_0000882601-mRNA-1"/>
    <property type="gene ID" value="TCNE_0000882601"/>
</dbReference>
<evidence type="ECO:0000313" key="7">
    <source>
        <dbReference type="Proteomes" id="UP000050794"/>
    </source>
</evidence>
<comment type="subcellular location">
    <subcellularLocation>
        <location evidence="1">Midbody</location>
    </subcellularLocation>
</comment>
<proteinExistence type="inferred from homology"/>
<evidence type="ECO:0000256" key="4">
    <source>
        <dbReference type="SAM" id="MobiDB-lite"/>
    </source>
</evidence>
<dbReference type="InterPro" id="IPR010422">
    <property type="entry name" value="Ccdc124/Oxs1"/>
</dbReference>
<dbReference type="InterPro" id="IPR054414">
    <property type="entry name" value="Ccdc124/Oxs1_C"/>
</dbReference>
<reference evidence="6 7" key="2">
    <citation type="submission" date="2018-11" db="EMBL/GenBank/DDBJ databases">
        <authorList>
            <consortium name="Pathogen Informatics"/>
        </authorList>
    </citation>
    <scope>NUCLEOTIDE SEQUENCE [LARGE SCALE GENOMIC DNA]</scope>
</reference>
<dbReference type="Proteomes" id="UP000050794">
    <property type="component" value="Unassembled WGS sequence"/>
</dbReference>
<dbReference type="GO" id="GO:0005634">
    <property type="term" value="C:nucleus"/>
    <property type="evidence" value="ECO:0007669"/>
    <property type="project" value="TreeGrafter"/>
</dbReference>
<dbReference type="GO" id="GO:0003713">
    <property type="term" value="F:transcription coactivator activity"/>
    <property type="evidence" value="ECO:0007669"/>
    <property type="project" value="TreeGrafter"/>
</dbReference>
<reference evidence="8" key="1">
    <citation type="submission" date="2016-06" db="UniProtKB">
        <authorList>
            <consortium name="WormBaseParasite"/>
        </authorList>
    </citation>
    <scope>IDENTIFICATION</scope>
</reference>
<dbReference type="Gene3D" id="1.10.8.10">
    <property type="entry name" value="DNA helicase RuvA subunit, C-terminal domain"/>
    <property type="match status" value="1"/>
</dbReference>
<dbReference type="PROSITE" id="PS50030">
    <property type="entry name" value="UBA"/>
    <property type="match status" value="1"/>
</dbReference>
<gene>
    <name evidence="6" type="ORF">TCNE_LOCUS8826</name>
</gene>
<name>A0A183UK06_TOXCA</name>
<evidence type="ECO:0000256" key="2">
    <source>
        <dbReference type="ARBA" id="ARBA00008296"/>
    </source>
</evidence>
<dbReference type="AlphaFoldDB" id="A0A183UK06"/>
<dbReference type="PANTHER" id="PTHR21680:SF0">
    <property type="entry name" value="COILED-COIL DOMAIN-CONTAINING PROTEIN 124"/>
    <property type="match status" value="1"/>
</dbReference>
<protein>
    <submittedName>
        <fullName evidence="8">UBA domain-containing protein</fullName>
    </submittedName>
</protein>
<organism evidence="7 8">
    <name type="scientific">Toxocara canis</name>
    <name type="common">Canine roundworm</name>
    <dbReference type="NCBI Taxonomy" id="6265"/>
    <lineage>
        <taxon>Eukaryota</taxon>
        <taxon>Metazoa</taxon>
        <taxon>Ecdysozoa</taxon>
        <taxon>Nematoda</taxon>
        <taxon>Chromadorea</taxon>
        <taxon>Rhabditida</taxon>
        <taxon>Spirurina</taxon>
        <taxon>Ascaridomorpha</taxon>
        <taxon>Ascaridoidea</taxon>
        <taxon>Toxocaridae</taxon>
        <taxon>Toxocara</taxon>
    </lineage>
</organism>
<evidence type="ECO:0000313" key="8">
    <source>
        <dbReference type="WBParaSite" id="TCNE_0000882601-mRNA-1"/>
    </source>
</evidence>
<dbReference type="Pfam" id="PF06244">
    <property type="entry name" value="Ccdc124"/>
    <property type="match status" value="1"/>
</dbReference>
<evidence type="ECO:0000313" key="6">
    <source>
        <dbReference type="EMBL" id="VDM40147.1"/>
    </source>
</evidence>
<keyword evidence="3" id="KW-0175">Coiled coil</keyword>
<dbReference type="EMBL" id="UYWY01020007">
    <property type="protein sequence ID" value="VDM40147.1"/>
    <property type="molecule type" value="Genomic_DNA"/>
</dbReference>
<feature type="region of interest" description="Disordered" evidence="4">
    <location>
        <begin position="37"/>
        <end position="92"/>
    </location>
</feature>
<evidence type="ECO:0000256" key="1">
    <source>
        <dbReference type="ARBA" id="ARBA00004214"/>
    </source>
</evidence>
<keyword evidence="7" id="KW-1185">Reference proteome</keyword>
<comment type="similarity">
    <text evidence="2">Belongs to the CCDC124 family.</text>
</comment>
<evidence type="ECO:0000259" key="5">
    <source>
        <dbReference type="PROSITE" id="PS50030"/>
    </source>
</evidence>
<dbReference type="GO" id="GO:0030496">
    <property type="term" value="C:midbody"/>
    <property type="evidence" value="ECO:0007669"/>
    <property type="project" value="UniProtKB-SubCell"/>
</dbReference>
<dbReference type="GO" id="GO:0006366">
    <property type="term" value="P:transcription by RNA polymerase II"/>
    <property type="evidence" value="ECO:0007669"/>
    <property type="project" value="TreeGrafter"/>
</dbReference>
<feature type="domain" description="UBA" evidence="5">
    <location>
        <begin position="408"/>
        <end position="456"/>
    </location>
</feature>
<evidence type="ECO:0000256" key="3">
    <source>
        <dbReference type="ARBA" id="ARBA00023054"/>
    </source>
</evidence>
<dbReference type="SUPFAM" id="SSF46934">
    <property type="entry name" value="UBA-like"/>
    <property type="match status" value="1"/>
</dbReference>